<dbReference type="InterPro" id="IPR003598">
    <property type="entry name" value="Ig_sub2"/>
</dbReference>
<dbReference type="PANTHER" id="PTHR15193">
    <property type="entry name" value="CD83 ANTIGEN"/>
    <property type="match status" value="1"/>
</dbReference>
<evidence type="ECO:0000256" key="2">
    <source>
        <dbReference type="SAM" id="Phobius"/>
    </source>
</evidence>
<dbReference type="GeneID" id="561001"/>
<feature type="chain" id="PRO_5043300465" evidence="3">
    <location>
        <begin position="18"/>
        <end position="211"/>
    </location>
</feature>
<dbReference type="InterPro" id="IPR013106">
    <property type="entry name" value="Ig_V-set"/>
</dbReference>
<dbReference type="GO" id="GO:0071753">
    <property type="term" value="C:IgM immunoglobulin complex"/>
    <property type="evidence" value="ECO:0000314"/>
    <property type="project" value="ZFIN"/>
</dbReference>
<evidence type="ECO:0000313" key="6">
    <source>
        <dbReference type="ZFIN" id="ZDB-GENE-060503-762"/>
    </source>
</evidence>
<dbReference type="GO" id="GO:0002286">
    <property type="term" value="P:T cell activation involved in immune response"/>
    <property type="evidence" value="ECO:0000314"/>
    <property type="project" value="ZFIN"/>
</dbReference>
<gene>
    <name evidence="6" type="primary">cd83</name>
</gene>
<dbReference type="KEGG" id="dre:561001"/>
<dbReference type="SMART" id="SM00408">
    <property type="entry name" value="IGc2"/>
    <property type="match status" value="1"/>
</dbReference>
<evidence type="ECO:0000256" key="1">
    <source>
        <dbReference type="ARBA" id="ARBA00023319"/>
    </source>
</evidence>
<organism evidence="5">
    <name type="scientific">Danio rerio</name>
    <name type="common">Zebrafish</name>
    <name type="synonym">Brachydanio rerio</name>
    <dbReference type="NCBI Taxonomy" id="7955"/>
    <lineage>
        <taxon>Eukaryota</taxon>
        <taxon>Metazoa</taxon>
        <taxon>Chordata</taxon>
        <taxon>Craniata</taxon>
        <taxon>Vertebrata</taxon>
        <taxon>Euteleostomi</taxon>
        <taxon>Actinopterygii</taxon>
        <taxon>Neopterygii</taxon>
        <taxon>Teleostei</taxon>
        <taxon>Ostariophysi</taxon>
        <taxon>Cypriniformes</taxon>
        <taxon>Danionidae</taxon>
        <taxon>Danioninae</taxon>
        <taxon>Danio</taxon>
    </lineage>
</organism>
<dbReference type="OrthoDB" id="9422899at2759"/>
<dbReference type="CTD" id="9308"/>
<dbReference type="InterPro" id="IPR007110">
    <property type="entry name" value="Ig-like_dom"/>
</dbReference>
<keyword evidence="3" id="KW-0732">Signal</keyword>
<accession>A4JYN9</accession>
<keyword evidence="2" id="KW-1133">Transmembrane helix</keyword>
<dbReference type="AGR" id="ZFIN:ZDB-GENE-060503-762"/>
<dbReference type="PROSITE" id="PS50835">
    <property type="entry name" value="IG_LIKE"/>
    <property type="match status" value="1"/>
</dbReference>
<dbReference type="PANTHER" id="PTHR15193:SF1">
    <property type="entry name" value="CD83 ANTIGEN"/>
    <property type="match status" value="1"/>
</dbReference>
<sequence>MRRFSELIVCLVTLVVAEDQRPEIRAIAGEDAVLSCSAKSETGVQYRSVIWYKVDEAEPSQQLTGLVRKRLTKDDGKVEKYNGVEREVVLLEDSKNLILSNVTAEDSGIYRCFLSAPLGYQNQRGDIILTVYKPQTVERMEFNKSSLVYLGEIAAIAGLFLGFLFFGISYVYIRSFNQRGKKLSLLKMPSPGKNLITSNHLICKTLPEVYV</sequence>
<dbReference type="InterPro" id="IPR036179">
    <property type="entry name" value="Ig-like_dom_sf"/>
</dbReference>
<dbReference type="GO" id="GO:0009986">
    <property type="term" value="C:cell surface"/>
    <property type="evidence" value="ECO:0000314"/>
    <property type="project" value="ZFIN"/>
</dbReference>
<feature type="signal peptide" evidence="3">
    <location>
        <begin position="1"/>
        <end position="17"/>
    </location>
</feature>
<dbReference type="ZFIN" id="ZDB-GENE-060503-762">
    <property type="gene designation" value="cd83"/>
</dbReference>
<dbReference type="FunFam" id="2.60.40.10:FF:003206">
    <property type="entry name" value="CD83 molecule"/>
    <property type="match status" value="1"/>
</dbReference>
<protein>
    <submittedName>
        <fullName evidence="5">Si:ch211-149p10.2</fullName>
    </submittedName>
</protein>
<dbReference type="InterPro" id="IPR003599">
    <property type="entry name" value="Ig_sub"/>
</dbReference>
<keyword evidence="1" id="KW-0393">Immunoglobulin domain</keyword>
<feature type="transmembrane region" description="Helical" evidence="2">
    <location>
        <begin position="147"/>
        <end position="173"/>
    </location>
</feature>
<reference evidence="5" key="1">
    <citation type="submission" date="2007-03" db="EMBL/GenBank/DDBJ databases">
        <authorList>
            <person name="Bushell K.M."/>
            <person name="Sollner C."/>
            <person name="Bockett N."/>
            <person name="Wright G.J."/>
        </authorList>
    </citation>
    <scope>NUCLEOTIDE SEQUENCE</scope>
</reference>
<keyword evidence="2" id="KW-0812">Transmembrane</keyword>
<evidence type="ECO:0000259" key="4">
    <source>
        <dbReference type="PROSITE" id="PS50835"/>
    </source>
</evidence>
<dbReference type="SMART" id="SM00409">
    <property type="entry name" value="IG"/>
    <property type="match status" value="1"/>
</dbReference>
<evidence type="ECO:0000313" key="5">
    <source>
        <dbReference type="EMBL" id="CAM73221.1"/>
    </source>
</evidence>
<keyword evidence="2" id="KW-0472">Membrane</keyword>
<dbReference type="Pfam" id="PF00047">
    <property type="entry name" value="ig"/>
    <property type="match status" value="1"/>
</dbReference>
<dbReference type="RefSeq" id="NP_001091719.2">
    <property type="nucleotide sequence ID" value="NM_001098249.2"/>
</dbReference>
<proteinExistence type="evidence at transcript level"/>
<dbReference type="Gene3D" id="2.60.40.10">
    <property type="entry name" value="Immunoglobulins"/>
    <property type="match status" value="1"/>
</dbReference>
<dbReference type="EMBL" id="CU458960">
    <property type="protein sequence ID" value="CAM73221.1"/>
    <property type="molecule type" value="mRNA"/>
</dbReference>
<evidence type="ECO:0000256" key="3">
    <source>
        <dbReference type="SAM" id="SignalP"/>
    </source>
</evidence>
<dbReference type="AlphaFoldDB" id="A4JYN9"/>
<dbReference type="InterPro" id="IPR013151">
    <property type="entry name" value="Immunoglobulin_dom"/>
</dbReference>
<feature type="domain" description="Ig-like" evidence="4">
    <location>
        <begin position="29"/>
        <end position="130"/>
    </location>
</feature>
<dbReference type="InterPro" id="IPR013783">
    <property type="entry name" value="Ig-like_fold"/>
</dbReference>
<name>A4JYN9_DANRE</name>
<dbReference type="GO" id="GO:0002468">
    <property type="term" value="P:dendritic cell antigen processing and presentation"/>
    <property type="evidence" value="ECO:0000314"/>
    <property type="project" value="ZFIN"/>
</dbReference>
<dbReference type="SUPFAM" id="SSF48726">
    <property type="entry name" value="Immunoglobulin"/>
    <property type="match status" value="1"/>
</dbReference>
<dbReference type="SMART" id="SM00406">
    <property type="entry name" value="IGv"/>
    <property type="match status" value="1"/>
</dbReference>